<evidence type="ECO:0000256" key="1">
    <source>
        <dbReference type="ARBA" id="ARBA00004167"/>
    </source>
</evidence>
<proteinExistence type="predicted"/>
<keyword evidence="3" id="KW-1133">Transmembrane helix</keyword>
<name>A0A3B0Z0Z4_9ZZZZ</name>
<evidence type="ECO:0000256" key="2">
    <source>
        <dbReference type="ARBA" id="ARBA00022692"/>
    </source>
</evidence>
<dbReference type="GO" id="GO:0005886">
    <property type="term" value="C:plasma membrane"/>
    <property type="evidence" value="ECO:0007669"/>
    <property type="project" value="InterPro"/>
</dbReference>
<organism evidence="6">
    <name type="scientific">hydrothermal vent metagenome</name>
    <dbReference type="NCBI Taxonomy" id="652676"/>
    <lineage>
        <taxon>unclassified sequences</taxon>
        <taxon>metagenomes</taxon>
        <taxon>ecological metagenomes</taxon>
    </lineage>
</organism>
<dbReference type="AlphaFoldDB" id="A0A3B0Z0Z4"/>
<reference evidence="6" key="1">
    <citation type="submission" date="2018-06" db="EMBL/GenBank/DDBJ databases">
        <authorList>
            <person name="Zhirakovskaya E."/>
        </authorList>
    </citation>
    <scope>NUCLEOTIDE SEQUENCE</scope>
</reference>
<dbReference type="EMBL" id="UOFO01000070">
    <property type="protein sequence ID" value="VAW85351.1"/>
    <property type="molecule type" value="Genomic_DNA"/>
</dbReference>
<evidence type="ECO:0000256" key="3">
    <source>
        <dbReference type="ARBA" id="ARBA00022989"/>
    </source>
</evidence>
<evidence type="ECO:0000259" key="5">
    <source>
        <dbReference type="Pfam" id="PF04357"/>
    </source>
</evidence>
<accession>A0A3B0Z0Z4</accession>
<gene>
    <name evidence="6" type="ORF">MNBD_GAMMA16-1638</name>
</gene>
<keyword evidence="2" id="KW-0812">Transmembrane</keyword>
<dbReference type="GO" id="GO:0009306">
    <property type="term" value="P:protein secretion"/>
    <property type="evidence" value="ECO:0007669"/>
    <property type="project" value="InterPro"/>
</dbReference>
<comment type="subcellular location">
    <subcellularLocation>
        <location evidence="1">Membrane</location>
        <topology evidence="1">Single-pass membrane protein</topology>
    </subcellularLocation>
</comment>
<feature type="non-terminal residue" evidence="6">
    <location>
        <position position="1"/>
    </location>
</feature>
<evidence type="ECO:0000313" key="6">
    <source>
        <dbReference type="EMBL" id="VAW85351.1"/>
    </source>
</evidence>
<evidence type="ECO:0000256" key="4">
    <source>
        <dbReference type="ARBA" id="ARBA00023136"/>
    </source>
</evidence>
<dbReference type="Pfam" id="PF04357">
    <property type="entry name" value="TamB"/>
    <property type="match status" value="1"/>
</dbReference>
<protein>
    <recommendedName>
        <fullName evidence="5">Translocation and assembly module TamB C-terminal domain-containing protein</fullName>
    </recommendedName>
</protein>
<dbReference type="InterPro" id="IPR007452">
    <property type="entry name" value="TamB_C"/>
</dbReference>
<keyword evidence="4" id="KW-0472">Membrane</keyword>
<feature type="domain" description="Translocation and assembly module TamB C-terminal" evidence="5">
    <location>
        <begin position="1"/>
        <end position="68"/>
    </location>
</feature>
<sequence>EPAMDQTDSLSYLLLGRSMREKGSQQEGKLMLKAANQLSMAGDDLLTKKISKHFGIDDIRIDNDGDTFNPTLIIRQVLNNKWSIEANRSRRDYGTDFLYSIDKD</sequence>